<dbReference type="InterPro" id="IPR007318">
    <property type="entry name" value="Phopholipid_MeTrfase"/>
</dbReference>
<accession>A0ABP7EH70</accession>
<comment type="caution">
    <text evidence="6">The sequence shown here is derived from an EMBL/GenBank/DDBJ whole genome shotgun (WGS) entry which is preliminary data.</text>
</comment>
<keyword evidence="2 5" id="KW-0812">Transmembrane</keyword>
<comment type="subcellular location">
    <subcellularLocation>
        <location evidence="1">Endomembrane system</location>
        <topology evidence="1">Multi-pass membrane protein</topology>
    </subcellularLocation>
</comment>
<proteinExistence type="predicted"/>
<feature type="transmembrane region" description="Helical" evidence="5">
    <location>
        <begin position="6"/>
        <end position="22"/>
    </location>
</feature>
<dbReference type="RefSeq" id="WP_344814355.1">
    <property type="nucleotide sequence ID" value="NZ_BAAAYX010000023.1"/>
</dbReference>
<protein>
    <submittedName>
        <fullName evidence="6">Isoprenylcysteine carboxylmethyltransferase family protein</fullName>
    </submittedName>
</protein>
<keyword evidence="3 5" id="KW-1133">Transmembrane helix</keyword>
<keyword evidence="7" id="KW-1185">Reference proteome</keyword>
<keyword evidence="4 5" id="KW-0472">Membrane</keyword>
<dbReference type="EMBL" id="BAAAYX010000023">
    <property type="protein sequence ID" value="GAA3717111.1"/>
    <property type="molecule type" value="Genomic_DNA"/>
</dbReference>
<gene>
    <name evidence="6" type="ORF">GCM10022204_41210</name>
</gene>
<name>A0ABP7EH70_9ACTN</name>
<dbReference type="Pfam" id="PF04191">
    <property type="entry name" value="PEMT"/>
    <property type="match status" value="1"/>
</dbReference>
<evidence type="ECO:0000256" key="4">
    <source>
        <dbReference type="ARBA" id="ARBA00023136"/>
    </source>
</evidence>
<reference evidence="7" key="1">
    <citation type="journal article" date="2019" name="Int. J. Syst. Evol. Microbiol.">
        <title>The Global Catalogue of Microorganisms (GCM) 10K type strain sequencing project: providing services to taxonomists for standard genome sequencing and annotation.</title>
        <authorList>
            <consortium name="The Broad Institute Genomics Platform"/>
            <consortium name="The Broad Institute Genome Sequencing Center for Infectious Disease"/>
            <person name="Wu L."/>
            <person name="Ma J."/>
        </authorList>
    </citation>
    <scope>NUCLEOTIDE SEQUENCE [LARGE SCALE GENOMIC DNA]</scope>
    <source>
        <strain evidence="7">JCM 16548</strain>
    </source>
</reference>
<evidence type="ECO:0000313" key="6">
    <source>
        <dbReference type="EMBL" id="GAA3717111.1"/>
    </source>
</evidence>
<feature type="transmembrane region" description="Helical" evidence="5">
    <location>
        <begin position="82"/>
        <end position="102"/>
    </location>
</feature>
<evidence type="ECO:0000256" key="1">
    <source>
        <dbReference type="ARBA" id="ARBA00004127"/>
    </source>
</evidence>
<evidence type="ECO:0000256" key="3">
    <source>
        <dbReference type="ARBA" id="ARBA00022989"/>
    </source>
</evidence>
<organism evidence="6 7">
    <name type="scientific">Microlunatus aurantiacus</name>
    <dbReference type="NCBI Taxonomy" id="446786"/>
    <lineage>
        <taxon>Bacteria</taxon>
        <taxon>Bacillati</taxon>
        <taxon>Actinomycetota</taxon>
        <taxon>Actinomycetes</taxon>
        <taxon>Propionibacteriales</taxon>
        <taxon>Propionibacteriaceae</taxon>
        <taxon>Microlunatus</taxon>
    </lineage>
</organism>
<evidence type="ECO:0000256" key="5">
    <source>
        <dbReference type="SAM" id="Phobius"/>
    </source>
</evidence>
<dbReference type="Proteomes" id="UP001500051">
    <property type="component" value="Unassembled WGS sequence"/>
</dbReference>
<evidence type="ECO:0000256" key="2">
    <source>
        <dbReference type="ARBA" id="ARBA00022692"/>
    </source>
</evidence>
<sequence length="219" mass="22967">MNEWAAPAAGLLYAAAVVLLLIRRSWRQYRLTGSTGFNGFRGAAQDPSARVGGIGFAAAVVIGLVAPWLATAGLLPVWNIPLLVAGLGALAAAAGVQLGVTAQQAMGRSWRIGVDQAETTALVTDGPFRLVRNPIFTALMMIQAGTATMAPTWLSLLGAVLMTAACQIQTRLVEEPYLLRRHDTAYPAYAAEAGRFVPGAGRLRDVTAASTPHSSRGRS</sequence>
<evidence type="ECO:0000313" key="7">
    <source>
        <dbReference type="Proteomes" id="UP001500051"/>
    </source>
</evidence>
<feature type="transmembrane region" description="Helical" evidence="5">
    <location>
        <begin position="51"/>
        <end position="70"/>
    </location>
</feature>
<dbReference type="Gene3D" id="1.20.120.1630">
    <property type="match status" value="1"/>
</dbReference>